<feature type="domain" description="START-like" evidence="1">
    <location>
        <begin position="3"/>
        <end position="127"/>
    </location>
</feature>
<sequence>MPKQQVKIERELKSNSQSIIWNLISEPDQLARWLADDIQKQGDLLNFRWGELYAHHETRQAKVVAKVKFNYLRFRWLDEEDADAYVELRMEKCDITDDYILVITDFADDDDVDTLKDLWEDNLLRLRQFSGL</sequence>
<dbReference type="Proteomes" id="UP000029556">
    <property type="component" value="Unassembled WGS sequence"/>
</dbReference>
<accession>A0A095ZLH7</accession>
<comment type="caution">
    <text evidence="2">The sequence shown here is derived from an EMBL/GenBank/DDBJ whole genome shotgun (WGS) entry which is preliminary data.</text>
</comment>
<dbReference type="AlphaFoldDB" id="A0A095ZLH7"/>
<dbReference type="InterPro" id="IPR023393">
    <property type="entry name" value="START-like_dom_sf"/>
</dbReference>
<organism evidence="2 3">
    <name type="scientific">Hoylesella buccalis DNF00853</name>
    <dbReference type="NCBI Taxonomy" id="1401074"/>
    <lineage>
        <taxon>Bacteria</taxon>
        <taxon>Pseudomonadati</taxon>
        <taxon>Bacteroidota</taxon>
        <taxon>Bacteroidia</taxon>
        <taxon>Bacteroidales</taxon>
        <taxon>Prevotellaceae</taxon>
        <taxon>Hoylesella</taxon>
    </lineage>
</organism>
<dbReference type="SUPFAM" id="SSF55961">
    <property type="entry name" value="Bet v1-like"/>
    <property type="match status" value="1"/>
</dbReference>
<protein>
    <recommendedName>
        <fullName evidence="1">START-like domain-containing protein</fullName>
    </recommendedName>
</protein>
<proteinExistence type="predicted"/>
<dbReference type="Gene3D" id="3.30.530.20">
    <property type="match status" value="1"/>
</dbReference>
<gene>
    <name evidence="2" type="ORF">HMPREF2137_04335</name>
</gene>
<evidence type="ECO:0000313" key="2">
    <source>
        <dbReference type="EMBL" id="KGF35615.1"/>
    </source>
</evidence>
<evidence type="ECO:0000259" key="1">
    <source>
        <dbReference type="Pfam" id="PF19569"/>
    </source>
</evidence>
<name>A0A095ZLH7_9BACT</name>
<dbReference type="InterPro" id="IPR045736">
    <property type="entry name" value="START_2"/>
</dbReference>
<reference evidence="2 3" key="1">
    <citation type="submission" date="2014-07" db="EMBL/GenBank/DDBJ databases">
        <authorList>
            <person name="McCorrison J."/>
            <person name="Sanka R."/>
            <person name="Torralba M."/>
            <person name="Gillis M."/>
            <person name="Haft D.H."/>
            <person name="Methe B."/>
            <person name="Sutton G."/>
            <person name="Nelson K.E."/>
        </authorList>
    </citation>
    <scope>NUCLEOTIDE SEQUENCE [LARGE SCALE GENOMIC DNA]</scope>
    <source>
        <strain evidence="2 3">DNF00853</strain>
    </source>
</reference>
<dbReference type="RefSeq" id="WP_036872274.1">
    <property type="nucleotide sequence ID" value="NZ_JRNN01000037.1"/>
</dbReference>
<dbReference type="OrthoDB" id="667567at2"/>
<evidence type="ECO:0000313" key="3">
    <source>
        <dbReference type="Proteomes" id="UP000029556"/>
    </source>
</evidence>
<dbReference type="EMBL" id="JRNN01000037">
    <property type="protein sequence ID" value="KGF35615.1"/>
    <property type="molecule type" value="Genomic_DNA"/>
</dbReference>
<dbReference type="Pfam" id="PF19569">
    <property type="entry name" value="START_2"/>
    <property type="match status" value="1"/>
</dbReference>